<organism evidence="13 14">
    <name type="scientific">Streptococcus pluranimalium</name>
    <dbReference type="NCBI Taxonomy" id="82348"/>
    <lineage>
        <taxon>Bacteria</taxon>
        <taxon>Bacillati</taxon>
        <taxon>Bacillota</taxon>
        <taxon>Bacilli</taxon>
        <taxon>Lactobacillales</taxon>
        <taxon>Streptococcaceae</taxon>
        <taxon>Streptococcus</taxon>
    </lineage>
</organism>
<dbReference type="GO" id="GO:0007059">
    <property type="term" value="P:chromosome segregation"/>
    <property type="evidence" value="ECO:0007669"/>
    <property type="project" value="UniProtKB-KW"/>
</dbReference>
<keyword evidence="13" id="KW-0131">Cell cycle</keyword>
<evidence type="ECO:0000256" key="7">
    <source>
        <dbReference type="ARBA" id="ARBA00023125"/>
    </source>
</evidence>
<evidence type="ECO:0000256" key="6">
    <source>
        <dbReference type="ARBA" id="ARBA00022840"/>
    </source>
</evidence>
<dbReference type="PANTHER" id="PTHR22683:SF41">
    <property type="entry name" value="DNA TRANSLOCASE FTSK"/>
    <property type="match status" value="1"/>
</dbReference>
<dbReference type="Gene3D" id="3.30.980.40">
    <property type="match status" value="1"/>
</dbReference>
<keyword evidence="13" id="KW-0132">Cell division</keyword>
<accession>A0A2L0D2K5</accession>
<dbReference type="InterPro" id="IPR002543">
    <property type="entry name" value="FtsK_dom"/>
</dbReference>
<feature type="transmembrane region" description="Helical" evidence="11">
    <location>
        <begin position="164"/>
        <end position="185"/>
    </location>
</feature>
<dbReference type="AlphaFoldDB" id="A0A2L0D2K5"/>
<keyword evidence="11" id="KW-0472">Membrane</keyword>
<evidence type="ECO:0000256" key="10">
    <source>
        <dbReference type="PROSITE-ProRule" id="PRU00289"/>
    </source>
</evidence>
<keyword evidence="14" id="KW-1185">Reference proteome</keyword>
<protein>
    <recommendedName>
        <fullName evidence="3">DNA translocase FtsK</fullName>
    </recommendedName>
</protein>
<evidence type="ECO:0000256" key="3">
    <source>
        <dbReference type="ARBA" id="ARBA00020887"/>
    </source>
</evidence>
<dbReference type="Pfam" id="PF01580">
    <property type="entry name" value="FtsK_SpoIIIE"/>
    <property type="match status" value="1"/>
</dbReference>
<dbReference type="SUPFAM" id="SSF52540">
    <property type="entry name" value="P-loop containing nucleoside triphosphate hydrolases"/>
    <property type="match status" value="1"/>
</dbReference>
<keyword evidence="4 10" id="KW-0547">Nucleotide-binding</keyword>
<dbReference type="InterPro" id="IPR050206">
    <property type="entry name" value="FtsK/SpoIIIE/SftA"/>
</dbReference>
<feature type="binding site" evidence="10">
    <location>
        <begin position="490"/>
        <end position="497"/>
    </location>
    <ligand>
        <name>ATP</name>
        <dbReference type="ChEBI" id="CHEBI:30616"/>
    </ligand>
</feature>
<dbReference type="PROSITE" id="PS50901">
    <property type="entry name" value="FTSK"/>
    <property type="match status" value="1"/>
</dbReference>
<dbReference type="OrthoDB" id="9807790at2"/>
<dbReference type="GO" id="GO:0051301">
    <property type="term" value="P:cell division"/>
    <property type="evidence" value="ECO:0007669"/>
    <property type="project" value="UniProtKB-KW"/>
</dbReference>
<dbReference type="CDD" id="cd01127">
    <property type="entry name" value="TrwB_TraG_TraD_VirD4"/>
    <property type="match status" value="1"/>
</dbReference>
<dbReference type="KEGG" id="splr:C0J00_02430"/>
<sequence length="811" mass="90384">MAKTRTKTKAKARKKRRPSKAEIAKQAAIRRMIISFLVAIILLFGVIRLGVFGVTVYNVIRFFVGSLAYPAILLIFLSLFGFRWFQRHEGVMTGIVTLFVGFLLEWHAYLYTQPFLQGQEVFKSTSRLIYRDLSHFSVTQFLGGGMFGALLYKPTAFLFTNIGSFFIGFLIIAIGIFIISSWDLYDLLEFLRQKRDEWMAKHEINKQERFARREEKRQLALEKKEQEAAEKAEAERLASLNVDLETGEILEDNPFKEEQFSEETSERNIEIIGYAPEEETTDVPSFDESLFENPPMDAYEQENQAMEIPTEAIDLDDLDNDPDPQVVVDFTPKQHLNYKLPGIDLFAADKPKSQAKEKNIVRQNIKILEDTFKSFNIDVKVERAEIGPSVTKYEVKPAVGVRVNRISNLADDLALALAAKDVRIEAPIPGKSLVGIEVPNSEIATVSFRELWEQSSAKPENLLEIPLGKAVNGTARSFDLSKMPHLLVAGSTGSGKSVAVNGIISSILMKARPDQVKFLMVDPKMVELSVYNDIPHLLIPVVTNPRKASKALQKVVDEMENRYELFSKFGVRNIAGYNAKVEAWNATSEEKHIPLPLIVVIVDELADLMMVASKEVEDAIIRLGQKARAAGIHMILATQRPSVDVISGLIKANVPSRVAFAVSSGTDSRTILDENGAEKLLGRGDMLFKPIDENHPVRLQGSFISDDDVERIVTFIKDQAEAEYDESFDPGEVTEADMAGSGGGGASEGDPLFEEAKALVLETQKASASMIQRRLSVGFNRATRLMEELEEAGVIGPAEGTKPRKVLQPPQ</sequence>
<evidence type="ECO:0000256" key="4">
    <source>
        <dbReference type="ARBA" id="ARBA00022741"/>
    </source>
</evidence>
<comment type="function">
    <text evidence="9">Essential cell division protein that coordinates cell division and chromosome segregation. The N-terminus is involved in assembly of the cell-division machinery. The C-terminus functions as a DNA motor that moves dsDNA in an ATP-dependent manner towards the difSL recombination site, which is located within the replication terminus region. Required for activation of the XerS recombinase, allowing activation of chromosome unlinking by recombination.</text>
</comment>
<evidence type="ECO:0000256" key="8">
    <source>
        <dbReference type="ARBA" id="ARBA00025923"/>
    </source>
</evidence>
<dbReference type="Proteomes" id="UP000238956">
    <property type="component" value="Chromosome"/>
</dbReference>
<keyword evidence="11" id="KW-1133">Transmembrane helix</keyword>
<dbReference type="InterPro" id="IPR041027">
    <property type="entry name" value="FtsK_alpha"/>
</dbReference>
<evidence type="ECO:0000313" key="13">
    <source>
        <dbReference type="EMBL" id="AUW96063.1"/>
    </source>
</evidence>
<evidence type="ECO:0000313" key="14">
    <source>
        <dbReference type="Proteomes" id="UP000238956"/>
    </source>
</evidence>
<dbReference type="Gene3D" id="3.40.50.300">
    <property type="entry name" value="P-loop containing nucleotide triphosphate hydrolases"/>
    <property type="match status" value="1"/>
</dbReference>
<evidence type="ECO:0000256" key="2">
    <source>
        <dbReference type="ARBA" id="ARBA00006474"/>
    </source>
</evidence>
<evidence type="ECO:0000259" key="12">
    <source>
        <dbReference type="PROSITE" id="PS50901"/>
    </source>
</evidence>
<feature type="transmembrane region" description="Helical" evidence="11">
    <location>
        <begin position="59"/>
        <end position="82"/>
    </location>
</feature>
<feature type="transmembrane region" description="Helical" evidence="11">
    <location>
        <begin position="94"/>
        <end position="113"/>
    </location>
</feature>
<keyword evidence="6 10" id="KW-0067">ATP-binding</keyword>
<comment type="subunit">
    <text evidence="8">Homohexamer. Forms a ring that surrounds DNA.</text>
</comment>
<feature type="transmembrane region" description="Helical" evidence="11">
    <location>
        <begin position="133"/>
        <end position="152"/>
    </location>
</feature>
<dbReference type="GO" id="GO:0005886">
    <property type="term" value="C:plasma membrane"/>
    <property type="evidence" value="ECO:0007669"/>
    <property type="project" value="UniProtKB-SubCell"/>
</dbReference>
<dbReference type="Pfam" id="PF09397">
    <property type="entry name" value="FtsK_gamma"/>
    <property type="match status" value="1"/>
</dbReference>
<dbReference type="PANTHER" id="PTHR22683">
    <property type="entry name" value="SPORULATION PROTEIN RELATED"/>
    <property type="match status" value="1"/>
</dbReference>
<evidence type="ECO:0000256" key="5">
    <source>
        <dbReference type="ARBA" id="ARBA00022829"/>
    </source>
</evidence>
<dbReference type="GO" id="GO:0005524">
    <property type="term" value="F:ATP binding"/>
    <property type="evidence" value="ECO:0007669"/>
    <property type="project" value="UniProtKB-UniRule"/>
</dbReference>
<dbReference type="InterPro" id="IPR036390">
    <property type="entry name" value="WH_DNA-bd_sf"/>
</dbReference>
<dbReference type="GO" id="GO:0003677">
    <property type="term" value="F:DNA binding"/>
    <property type="evidence" value="ECO:0007669"/>
    <property type="project" value="UniProtKB-KW"/>
</dbReference>
<reference evidence="13 14" key="1">
    <citation type="submission" date="2017-12" db="EMBL/GenBank/DDBJ databases">
        <authorList>
            <person name="Hurst M.R.H."/>
        </authorList>
    </citation>
    <scope>NUCLEOTIDE SEQUENCE [LARGE SCALE GENOMIC DNA]</scope>
    <source>
        <strain evidence="13 14">TH11417</strain>
    </source>
</reference>
<evidence type="ECO:0000256" key="1">
    <source>
        <dbReference type="ARBA" id="ARBA00004651"/>
    </source>
</evidence>
<dbReference type="InterPro" id="IPR027417">
    <property type="entry name" value="P-loop_NTPase"/>
</dbReference>
<evidence type="ECO:0000256" key="9">
    <source>
        <dbReference type="ARBA" id="ARBA00045564"/>
    </source>
</evidence>
<name>A0A2L0D2K5_9STRE</name>
<proteinExistence type="inferred from homology"/>
<evidence type="ECO:0000256" key="11">
    <source>
        <dbReference type="SAM" id="Phobius"/>
    </source>
</evidence>
<comment type="similarity">
    <text evidence="2">Belongs to the FtsK/SpoIIIE/SftA family.</text>
</comment>
<dbReference type="SUPFAM" id="SSF46785">
    <property type="entry name" value="Winged helix' DNA-binding domain"/>
    <property type="match status" value="1"/>
</dbReference>
<dbReference type="GeneID" id="98392768"/>
<gene>
    <name evidence="13" type="ORF">C0J00_02430</name>
</gene>
<keyword evidence="7" id="KW-0238">DNA-binding</keyword>
<dbReference type="Pfam" id="PF17854">
    <property type="entry name" value="FtsK_alpha"/>
    <property type="match status" value="1"/>
</dbReference>
<reference evidence="13 14" key="2">
    <citation type="submission" date="2018-02" db="EMBL/GenBank/DDBJ databases">
        <title>Whole genome sequencing analysis of Streptococcus pluranimalium isolated from cattle infected mastitis in China.</title>
        <authorList>
            <person name="Zhang J.-R."/>
            <person name="Hu G.-Z."/>
        </authorList>
    </citation>
    <scope>NUCLEOTIDE SEQUENCE [LARGE SCALE GENOMIC DNA]</scope>
    <source>
        <strain evidence="13 14">TH11417</strain>
    </source>
</reference>
<keyword evidence="5" id="KW-0159">Chromosome partition</keyword>
<dbReference type="Gene3D" id="1.10.10.10">
    <property type="entry name" value="Winged helix-like DNA-binding domain superfamily/Winged helix DNA-binding domain"/>
    <property type="match status" value="1"/>
</dbReference>
<comment type="subcellular location">
    <subcellularLocation>
        <location evidence="1">Cell membrane</location>
        <topology evidence="1">Multi-pass membrane protein</topology>
    </subcellularLocation>
</comment>
<keyword evidence="11" id="KW-0812">Transmembrane</keyword>
<dbReference type="RefSeq" id="WP_104967404.1">
    <property type="nucleotide sequence ID" value="NZ_CP025536.1"/>
</dbReference>
<feature type="domain" description="FtsK" evidence="12">
    <location>
        <begin position="473"/>
        <end position="669"/>
    </location>
</feature>
<dbReference type="InterPro" id="IPR003593">
    <property type="entry name" value="AAA+_ATPase"/>
</dbReference>
<dbReference type="InterPro" id="IPR036388">
    <property type="entry name" value="WH-like_DNA-bd_sf"/>
</dbReference>
<dbReference type="InterPro" id="IPR018541">
    <property type="entry name" value="Ftsk_gamma"/>
</dbReference>
<dbReference type="SMART" id="SM00843">
    <property type="entry name" value="Ftsk_gamma"/>
    <property type="match status" value="1"/>
</dbReference>
<dbReference type="SMART" id="SM00382">
    <property type="entry name" value="AAA"/>
    <property type="match status" value="1"/>
</dbReference>
<dbReference type="EMBL" id="CP025536">
    <property type="protein sequence ID" value="AUW96063.1"/>
    <property type="molecule type" value="Genomic_DNA"/>
</dbReference>